<comment type="caution">
    <text evidence="2">The sequence shown here is derived from an EMBL/GenBank/DDBJ whole genome shotgun (WGS) entry which is preliminary data.</text>
</comment>
<dbReference type="KEGG" id="crq:GCK72_018861"/>
<protein>
    <submittedName>
        <fullName evidence="2">Uncharacterized protein</fullName>
    </submittedName>
</protein>
<dbReference type="GeneID" id="9824496"/>
<reference evidence="2 3" key="1">
    <citation type="submission" date="2019-12" db="EMBL/GenBank/DDBJ databases">
        <title>Chromosome-level assembly of the Caenorhabditis remanei genome.</title>
        <authorList>
            <person name="Teterina A.A."/>
            <person name="Willis J.H."/>
            <person name="Phillips P.C."/>
        </authorList>
    </citation>
    <scope>NUCLEOTIDE SEQUENCE [LARGE SCALE GENOMIC DNA]</scope>
    <source>
        <strain evidence="2 3">PX506</strain>
        <tissue evidence="2">Whole organism</tissue>
    </source>
</reference>
<dbReference type="EMBL" id="WUAV01000005">
    <property type="protein sequence ID" value="KAF1752307.1"/>
    <property type="molecule type" value="Genomic_DNA"/>
</dbReference>
<proteinExistence type="predicted"/>
<name>A0A6A5GAW0_CAERE</name>
<feature type="compositionally biased region" description="Low complexity" evidence="1">
    <location>
        <begin position="241"/>
        <end position="250"/>
    </location>
</feature>
<feature type="compositionally biased region" description="Polar residues" evidence="1">
    <location>
        <begin position="1"/>
        <end position="24"/>
    </location>
</feature>
<accession>A0A6A5GAW0</accession>
<gene>
    <name evidence="2" type="ORF">GCK72_018861</name>
</gene>
<feature type="region of interest" description="Disordered" evidence="1">
    <location>
        <begin position="408"/>
        <end position="427"/>
    </location>
</feature>
<dbReference type="CTD" id="9824496"/>
<evidence type="ECO:0000256" key="1">
    <source>
        <dbReference type="SAM" id="MobiDB-lite"/>
    </source>
</evidence>
<feature type="region of interest" description="Disordered" evidence="1">
    <location>
        <begin position="237"/>
        <end position="259"/>
    </location>
</feature>
<organism evidence="2 3">
    <name type="scientific">Caenorhabditis remanei</name>
    <name type="common">Caenorhabditis vulgaris</name>
    <dbReference type="NCBI Taxonomy" id="31234"/>
    <lineage>
        <taxon>Eukaryota</taxon>
        <taxon>Metazoa</taxon>
        <taxon>Ecdysozoa</taxon>
        <taxon>Nematoda</taxon>
        <taxon>Chromadorea</taxon>
        <taxon>Rhabditida</taxon>
        <taxon>Rhabditina</taxon>
        <taxon>Rhabditomorpha</taxon>
        <taxon>Rhabditoidea</taxon>
        <taxon>Rhabditidae</taxon>
        <taxon>Peloderinae</taxon>
        <taxon>Caenorhabditis</taxon>
    </lineage>
</organism>
<evidence type="ECO:0000313" key="3">
    <source>
        <dbReference type="Proteomes" id="UP000483820"/>
    </source>
</evidence>
<feature type="region of interest" description="Disordered" evidence="1">
    <location>
        <begin position="1"/>
        <end position="27"/>
    </location>
</feature>
<dbReference type="Proteomes" id="UP000483820">
    <property type="component" value="Chromosome V"/>
</dbReference>
<dbReference type="RefSeq" id="XP_003110450.2">
    <property type="nucleotide sequence ID" value="XM_003110402.2"/>
</dbReference>
<dbReference type="AlphaFoldDB" id="A0A6A5GAW0"/>
<sequence length="427" mass="48394">MQINRSRNTENSSGYSSIKTSPQSSDEDLVNARWNKIRLELKPRNPLLINAETEEASTESDDADIRDDAIKETTEIDGELEGDFRPVWTPNELDPHREWYDKLLTFRIEYQKGERGAFPPFPPPPLPSALIAASEATSYNSFDAVKQAATVLSSKAPTTLSLEVRAYRFSPADFQPLPPPHVYIEMIKTLAPHQYIDLTYALAGSALLDMGVKVPERYPPLPPKIEPFRDLEAEERAHMTEMSSQSSSEGEYSDASEHSRFIEKLKKRKNRERRAAREVRIAAKKLTINESAGIYFNTVEPKRETFSRESIYKEKTLSMFIPRRINRGPPAPPFFCPPNVHNKRGAIPPLPFTPFLPMMIPVPVPISTDPTDFKMDYPYLFPMVPISLLSPPETPSSSTVSLCNNTEEVLPDSQEKLTRNQLELEDE</sequence>
<evidence type="ECO:0000313" key="2">
    <source>
        <dbReference type="EMBL" id="KAF1752307.1"/>
    </source>
</evidence>